<feature type="compositionally biased region" description="Basic and acidic residues" evidence="12">
    <location>
        <begin position="330"/>
        <end position="349"/>
    </location>
</feature>
<dbReference type="InterPro" id="IPR010935">
    <property type="entry name" value="SMC_hinge"/>
</dbReference>
<dbReference type="GO" id="GO:0007062">
    <property type="term" value="P:sister chromatid cohesion"/>
    <property type="evidence" value="ECO:0007669"/>
    <property type="project" value="InterPro"/>
</dbReference>
<keyword evidence="5" id="KW-0132">Cell division</keyword>
<dbReference type="Pfam" id="PF02463">
    <property type="entry name" value="SMC_N"/>
    <property type="match status" value="1"/>
</dbReference>
<feature type="region of interest" description="Disordered" evidence="12">
    <location>
        <begin position="324"/>
        <end position="349"/>
    </location>
</feature>
<dbReference type="GO" id="GO:0008278">
    <property type="term" value="C:cohesin complex"/>
    <property type="evidence" value="ECO:0007669"/>
    <property type="project" value="InterPro"/>
</dbReference>
<comment type="subcellular location">
    <subcellularLocation>
        <location evidence="2">Chromosome</location>
    </subcellularLocation>
    <subcellularLocation>
        <location evidence="1 10">Nucleus</location>
    </subcellularLocation>
</comment>
<dbReference type="GO" id="GO:0051301">
    <property type="term" value="P:cell division"/>
    <property type="evidence" value="ECO:0007669"/>
    <property type="project" value="UniProtKB-KW"/>
</dbReference>
<feature type="coiled-coil region" evidence="11">
    <location>
        <begin position="819"/>
        <end position="937"/>
    </location>
</feature>
<evidence type="ECO:0000256" key="6">
    <source>
        <dbReference type="ARBA" id="ARBA00022776"/>
    </source>
</evidence>
<evidence type="ECO:0000256" key="5">
    <source>
        <dbReference type="ARBA" id="ARBA00022618"/>
    </source>
</evidence>
<evidence type="ECO:0000256" key="1">
    <source>
        <dbReference type="ARBA" id="ARBA00004123"/>
    </source>
</evidence>
<dbReference type="Gene3D" id="1.20.5.340">
    <property type="match status" value="1"/>
</dbReference>
<protein>
    <recommendedName>
        <fullName evidence="10">Structural maintenance of chromosomes protein</fullName>
    </recommendedName>
</protein>
<dbReference type="InterPro" id="IPR003395">
    <property type="entry name" value="RecF/RecN/SMC_N"/>
</dbReference>
<dbReference type="SUPFAM" id="SSF52540">
    <property type="entry name" value="P-loop containing nucleoside triphosphate hydrolases"/>
    <property type="match status" value="1"/>
</dbReference>
<dbReference type="GO" id="GO:0005524">
    <property type="term" value="F:ATP binding"/>
    <property type="evidence" value="ECO:0007669"/>
    <property type="project" value="InterPro"/>
</dbReference>
<dbReference type="CDD" id="cd03275">
    <property type="entry name" value="ABC_SMC1_euk"/>
    <property type="match status" value="2"/>
</dbReference>
<evidence type="ECO:0000259" key="13">
    <source>
        <dbReference type="SMART" id="SM00968"/>
    </source>
</evidence>
<dbReference type="OrthoDB" id="5575062at2759"/>
<feature type="compositionally biased region" description="Acidic residues" evidence="12">
    <location>
        <begin position="75"/>
        <end position="90"/>
    </location>
</feature>
<reference evidence="14 15" key="1">
    <citation type="journal article" date="2012" name="Science">
        <title>The Paleozoic origin of enzymatic lignin decomposition reconstructed from 31 fungal genomes.</title>
        <authorList>
            <person name="Floudas D."/>
            <person name="Binder M."/>
            <person name="Riley R."/>
            <person name="Barry K."/>
            <person name="Blanchette R.A."/>
            <person name="Henrissat B."/>
            <person name="Martinez A.T."/>
            <person name="Otillar R."/>
            <person name="Spatafora J.W."/>
            <person name="Yadav J.S."/>
            <person name="Aerts A."/>
            <person name="Benoit I."/>
            <person name="Boyd A."/>
            <person name="Carlson A."/>
            <person name="Copeland A."/>
            <person name="Coutinho P.M."/>
            <person name="de Vries R.P."/>
            <person name="Ferreira P."/>
            <person name="Findley K."/>
            <person name="Foster B."/>
            <person name="Gaskell J."/>
            <person name="Glotzer D."/>
            <person name="Gorecki P."/>
            <person name="Heitman J."/>
            <person name="Hesse C."/>
            <person name="Hori C."/>
            <person name="Igarashi K."/>
            <person name="Jurgens J.A."/>
            <person name="Kallen N."/>
            <person name="Kersten P."/>
            <person name="Kohler A."/>
            <person name="Kuees U."/>
            <person name="Kumar T.K.A."/>
            <person name="Kuo A."/>
            <person name="LaButti K."/>
            <person name="Larrondo L.F."/>
            <person name="Lindquist E."/>
            <person name="Ling A."/>
            <person name="Lombard V."/>
            <person name="Lucas S."/>
            <person name="Lundell T."/>
            <person name="Martin R."/>
            <person name="McLaughlin D.J."/>
            <person name="Morgenstern I."/>
            <person name="Morin E."/>
            <person name="Murat C."/>
            <person name="Nagy L.G."/>
            <person name="Nolan M."/>
            <person name="Ohm R.A."/>
            <person name="Patyshakuliyeva A."/>
            <person name="Rokas A."/>
            <person name="Ruiz-Duenas F.J."/>
            <person name="Sabat G."/>
            <person name="Salamov A."/>
            <person name="Samejima M."/>
            <person name="Schmutz J."/>
            <person name="Slot J.C."/>
            <person name="St John F."/>
            <person name="Stenlid J."/>
            <person name="Sun H."/>
            <person name="Sun S."/>
            <person name="Syed K."/>
            <person name="Tsang A."/>
            <person name="Wiebenga A."/>
            <person name="Young D."/>
            <person name="Pisabarro A."/>
            <person name="Eastwood D.C."/>
            <person name="Martin F."/>
            <person name="Cullen D."/>
            <person name="Grigoriev I.V."/>
            <person name="Hibbett D.S."/>
        </authorList>
    </citation>
    <scope>NUCLEOTIDE SEQUENCE</scope>
    <source>
        <strain evidence="15">FP-58527</strain>
    </source>
</reference>
<keyword evidence="7 11" id="KW-0175">Coiled coil</keyword>
<proteinExistence type="inferred from homology"/>
<dbReference type="STRING" id="743788.S8F320"/>
<dbReference type="HOGENOM" id="CLU_001042_0_1_1"/>
<dbReference type="eggNOG" id="KOG0018">
    <property type="taxonomic scope" value="Eukaryota"/>
</dbReference>
<feature type="domain" description="SMC hinge" evidence="13">
    <location>
        <begin position="528"/>
        <end position="644"/>
    </location>
</feature>
<dbReference type="SMART" id="SM00968">
    <property type="entry name" value="SMC_hinge"/>
    <property type="match status" value="1"/>
</dbReference>
<dbReference type="Pfam" id="PF06470">
    <property type="entry name" value="SMC_hinge"/>
    <property type="match status" value="1"/>
</dbReference>
<dbReference type="SUPFAM" id="SSF57997">
    <property type="entry name" value="Tropomyosin"/>
    <property type="match status" value="1"/>
</dbReference>
<dbReference type="GO" id="GO:0003677">
    <property type="term" value="F:DNA binding"/>
    <property type="evidence" value="ECO:0007669"/>
    <property type="project" value="TreeGrafter"/>
</dbReference>
<evidence type="ECO:0000256" key="2">
    <source>
        <dbReference type="ARBA" id="ARBA00004286"/>
    </source>
</evidence>
<evidence type="ECO:0000313" key="14">
    <source>
        <dbReference type="EMBL" id="EPS96170.1"/>
    </source>
</evidence>
<organism evidence="14 15">
    <name type="scientific">Fomitopsis schrenkii</name>
    <name type="common">Brown rot fungus</name>
    <dbReference type="NCBI Taxonomy" id="2126942"/>
    <lineage>
        <taxon>Eukaryota</taxon>
        <taxon>Fungi</taxon>
        <taxon>Dikarya</taxon>
        <taxon>Basidiomycota</taxon>
        <taxon>Agaricomycotina</taxon>
        <taxon>Agaricomycetes</taxon>
        <taxon>Polyporales</taxon>
        <taxon>Fomitopsis</taxon>
    </lineage>
</organism>
<dbReference type="InterPro" id="IPR024704">
    <property type="entry name" value="SMC"/>
</dbReference>
<dbReference type="PANTHER" id="PTHR18937">
    <property type="entry name" value="STRUCTURAL MAINTENANCE OF CHROMOSOMES SMC FAMILY MEMBER"/>
    <property type="match status" value="1"/>
</dbReference>
<evidence type="ECO:0000256" key="10">
    <source>
        <dbReference type="PIRNR" id="PIRNR005719"/>
    </source>
</evidence>
<keyword evidence="4" id="KW-0158">Chromosome</keyword>
<evidence type="ECO:0000256" key="7">
    <source>
        <dbReference type="ARBA" id="ARBA00023054"/>
    </source>
</evidence>
<feature type="coiled-coil region" evidence="11">
    <location>
        <begin position="685"/>
        <end position="787"/>
    </location>
</feature>
<evidence type="ECO:0000256" key="8">
    <source>
        <dbReference type="ARBA" id="ARBA00023242"/>
    </source>
</evidence>
<sequence length="1238" mass="141787">MPLLRIEVCDFKSYRGHQTIGPFTNFTSVIGPNGAGKSNLMDAISFVLGVKSAQLRSSQLKDLVYRGRRLARSEEGEEDESEDEDEEEGEGTAKKAWVLAVFQDESSKEWRFQRTITTTGASEYKLNNQVVTYSAYNAALVSHNILVKAKNFLVFQGDVEAVASQSPKELARLIDQISGSLELASEYEKAKDAQERATENATFNFTKRRGIAGEIKQYREQKTEAERFDALCQEKDELVLRRILLKLYHIEQELQQHAQAIRNQNRTLAGLREEQRKHEQELEAARAEQARARSSVMQKEKRIKKAEKALEGKRPDLVQVEAQIQHSQRRRDNAMKEREKAEQAAEKQREQVRVLRADLERVKKAADDAMEAQRRATQNNLSLSEESLEEYRSLKAQAAVLAVEERQSHETLKRDERTSARTLAQLTERLEAQQEKAQKLRSDRDAQTDKRKELEEKIKEFKERLDHAKAELEKQQSERTRIANLEKEINEKLVDVHNKLLQAGVDQKESEREAKMKETLSNLQRIFPGVRGRVIDLCKPTQRKYETAVSVVLGRNIDAVVVDEEKTAIECIEYMRIQRAGQATFIPLDTIQVKPTNDKFRSFAKGARLAIDVIQFDPAVERAMHHACGNALVCDTYDIAAYVCYEKKQDVKAVTLEGTIIHKTGMITGGRSTHGNGRKWEEKDVQGLQRVRDNLLGELRELNKSKPRGKADEMEAEINRLESTLTVARDDLKACSLRLDGIKDELKHVEREIRRIEPELRKAQKDYDKLKEKIDELASVINEAEDGVFADFCESIGVENIREYEERQLKVATAESEARLQYEKQIARLSHQSRFIEEQLQTTEQRVQTINDMITTEEANIARYHESQETIQNEIREAEEAITELQDELKELTEDLEEKTKVVEQVKRTTLKSSKALDQALKEIATRNDEIEKLGLERSSIYRKCRLDEIRLPLVEGNLKNVPMEENLRDEVAMDVDEDEEGSQSVKRIPDYGIEVDFDGLEDEDREDGSAEALAEIDSQISKVNSEIERLAPNMKAMDRLDDVEAKLMETEKDAEKARKDSKNARDHFNDMKRRRCDLFNKAYNHISERIDQVYKDLTKGKAAPMGGVAYLSLEDSEEPYNAGIKYHAMPPMKRFRDMDQLSGGEKTIAALALLFAIHSYQPSPFFVLDEVDAALDNTNVAKIANYIRSHASETFQFIVISLKGSLYERSNSLVGIYRDQDVNSSRTLTLDLTQYDE</sequence>
<dbReference type="InterPro" id="IPR028468">
    <property type="entry name" value="Smc1_ABC"/>
</dbReference>
<feature type="coiled-coil region" evidence="11">
    <location>
        <begin position="1034"/>
        <end position="1075"/>
    </location>
</feature>
<dbReference type="PIRSF" id="PIRSF005719">
    <property type="entry name" value="SMC"/>
    <property type="match status" value="1"/>
</dbReference>
<evidence type="ECO:0000256" key="11">
    <source>
        <dbReference type="SAM" id="Coils"/>
    </source>
</evidence>
<dbReference type="GO" id="GO:0005634">
    <property type="term" value="C:nucleus"/>
    <property type="evidence" value="ECO:0007669"/>
    <property type="project" value="UniProtKB-SubCell"/>
</dbReference>
<dbReference type="PANTHER" id="PTHR18937:SF12">
    <property type="entry name" value="STRUCTURAL MAINTENANCE OF CHROMOSOMES PROTEIN"/>
    <property type="match status" value="1"/>
</dbReference>
<feature type="region of interest" description="Disordered" evidence="12">
    <location>
        <begin position="71"/>
        <end position="92"/>
    </location>
</feature>
<accession>S8F320</accession>
<feature type="region of interest" description="Disordered" evidence="12">
    <location>
        <begin position="432"/>
        <end position="451"/>
    </location>
</feature>
<dbReference type="InterPro" id="IPR036277">
    <property type="entry name" value="SMC_hinge_sf"/>
</dbReference>
<evidence type="ECO:0000256" key="3">
    <source>
        <dbReference type="ARBA" id="ARBA00005597"/>
    </source>
</evidence>
<dbReference type="EMBL" id="KE504193">
    <property type="protein sequence ID" value="EPS96170.1"/>
    <property type="molecule type" value="Genomic_DNA"/>
</dbReference>
<dbReference type="Gene3D" id="3.40.50.300">
    <property type="entry name" value="P-loop containing nucleotide triphosphate hydrolases"/>
    <property type="match status" value="2"/>
</dbReference>
<dbReference type="GO" id="GO:0016887">
    <property type="term" value="F:ATP hydrolysis activity"/>
    <property type="evidence" value="ECO:0007669"/>
    <property type="project" value="InterPro"/>
</dbReference>
<evidence type="ECO:0000313" key="15">
    <source>
        <dbReference type="Proteomes" id="UP000015241"/>
    </source>
</evidence>
<evidence type="ECO:0000256" key="9">
    <source>
        <dbReference type="ARBA" id="ARBA00023306"/>
    </source>
</evidence>
<evidence type="ECO:0000256" key="4">
    <source>
        <dbReference type="ARBA" id="ARBA00022454"/>
    </source>
</evidence>
<dbReference type="AlphaFoldDB" id="S8F320"/>
<name>S8F320_FOMSC</name>
<dbReference type="Proteomes" id="UP000015241">
    <property type="component" value="Unassembled WGS sequence"/>
</dbReference>
<gene>
    <name evidence="14" type="ORF">FOMPIDRAFT_1038255</name>
</gene>
<dbReference type="InterPro" id="IPR027417">
    <property type="entry name" value="P-loop_NTPase"/>
</dbReference>
<dbReference type="Gene3D" id="3.30.70.1620">
    <property type="match status" value="1"/>
</dbReference>
<dbReference type="Gene3D" id="1.20.1060.20">
    <property type="match status" value="1"/>
</dbReference>
<comment type="similarity">
    <text evidence="3">Belongs to the SMC family. SMC1 subfamily.</text>
</comment>
<dbReference type="FunCoup" id="S8F320">
    <property type="interactions" value="589"/>
</dbReference>
<evidence type="ECO:0000256" key="12">
    <source>
        <dbReference type="SAM" id="MobiDB-lite"/>
    </source>
</evidence>
<keyword evidence="15" id="KW-1185">Reference proteome</keyword>
<keyword evidence="6" id="KW-0498">Mitosis</keyword>
<keyword evidence="9" id="KW-0131">Cell cycle</keyword>
<keyword evidence="8 10" id="KW-0539">Nucleus</keyword>
<dbReference type="InParanoid" id="S8F320"/>
<dbReference type="SUPFAM" id="SSF75553">
    <property type="entry name" value="Smc hinge domain"/>
    <property type="match status" value="1"/>
</dbReference>